<name>A0A927K9X3_9HYPH</name>
<comment type="caution">
    <text evidence="2">The sequence shown here is derived from an EMBL/GenBank/DDBJ whole genome shotgun (WGS) entry which is preliminary data.</text>
</comment>
<proteinExistence type="predicted"/>
<accession>A0A927K9X3</accession>
<reference evidence="1 3" key="2">
    <citation type="submission" date="2020-09" db="EMBL/GenBank/DDBJ databases">
        <title>The genome sequence of type strain Labrenzia polysiphoniae KACC 19711.</title>
        <authorList>
            <person name="Liu Y."/>
        </authorList>
    </citation>
    <scope>NUCLEOTIDE SEQUENCE [LARGE SCALE GENOMIC DNA]</scope>
    <source>
        <strain evidence="1 3">KACC 19711</strain>
    </source>
</reference>
<dbReference type="Proteomes" id="UP000705379">
    <property type="component" value="Unassembled WGS sequence"/>
</dbReference>
<dbReference type="EMBL" id="JACYXJ010000003">
    <property type="protein sequence ID" value="MBD8876114.1"/>
    <property type="molecule type" value="Genomic_DNA"/>
</dbReference>
<reference evidence="2" key="1">
    <citation type="submission" date="2018-08" db="EMBL/GenBank/DDBJ databases">
        <authorList>
            <person name="Jin W."/>
            <person name="Wang H."/>
            <person name="Yang Y."/>
            <person name="Li M."/>
            <person name="Liu J."/>
        </authorList>
    </citation>
    <scope>NUCLEOTIDE SEQUENCE</scope>
    <source>
        <strain evidence="2">AESS21</strain>
    </source>
</reference>
<dbReference type="EMBL" id="QTKU01000002">
    <property type="protein sequence ID" value="MBS8260501.1"/>
    <property type="molecule type" value="Genomic_DNA"/>
</dbReference>
<protein>
    <submittedName>
        <fullName evidence="2">Cytoplasmic protein</fullName>
    </submittedName>
</protein>
<organism evidence="2 4">
    <name type="scientific">Roseibium polysiphoniae</name>
    <dbReference type="NCBI Taxonomy" id="2571221"/>
    <lineage>
        <taxon>Bacteria</taxon>
        <taxon>Pseudomonadati</taxon>
        <taxon>Pseudomonadota</taxon>
        <taxon>Alphaproteobacteria</taxon>
        <taxon>Hyphomicrobiales</taxon>
        <taxon>Stappiaceae</taxon>
        <taxon>Roseibium</taxon>
    </lineage>
</organism>
<dbReference type="Proteomes" id="UP000615687">
    <property type="component" value="Unassembled WGS sequence"/>
</dbReference>
<evidence type="ECO:0000313" key="2">
    <source>
        <dbReference type="EMBL" id="MBS8260501.1"/>
    </source>
</evidence>
<gene>
    <name evidence="2" type="ORF">DYI23_09755</name>
    <name evidence="1" type="ORF">IG617_07440</name>
</gene>
<evidence type="ECO:0000313" key="4">
    <source>
        <dbReference type="Proteomes" id="UP000705379"/>
    </source>
</evidence>
<keyword evidence="3" id="KW-1185">Reference proteome</keyword>
<sequence>MSGSALADEHRAYFSLNGDPRLPDCTSASVRSAVAGSVARAQTSYADGRAITGIDQIREVAYRDHDVSPLARRFCSGTATLTDGSTRQVHYKLVEHGGFVGLGWKVEACMSALDKWHVYGAHCSTTRPR</sequence>
<evidence type="ECO:0000313" key="1">
    <source>
        <dbReference type="EMBL" id="MBD8876114.1"/>
    </source>
</evidence>
<evidence type="ECO:0000313" key="3">
    <source>
        <dbReference type="Proteomes" id="UP000615687"/>
    </source>
</evidence>
<reference evidence="2" key="3">
    <citation type="journal article" date="2021" name="Microorganisms">
        <title>Bacterial Dimethylsulfoniopropionate Biosynthesis in the East China Sea.</title>
        <authorList>
            <person name="Liu J."/>
            <person name="Zhang Y."/>
            <person name="Liu J."/>
            <person name="Zhong H."/>
            <person name="Williams B.T."/>
            <person name="Zheng Y."/>
            <person name="Curson A.R.J."/>
            <person name="Sun C."/>
            <person name="Sun H."/>
            <person name="Song D."/>
            <person name="Wagner Mackenzie B."/>
            <person name="Bermejo Martinez A."/>
            <person name="Todd J.D."/>
            <person name="Zhang X.H."/>
        </authorList>
    </citation>
    <scope>NUCLEOTIDE SEQUENCE</scope>
    <source>
        <strain evidence="2">AESS21</strain>
    </source>
</reference>
<dbReference type="AlphaFoldDB" id="A0A927K9X3"/>